<evidence type="ECO:0000256" key="9">
    <source>
        <dbReference type="ARBA" id="ARBA00023324"/>
    </source>
</evidence>
<evidence type="ECO:0000256" key="2">
    <source>
        <dbReference type="ARBA" id="ARBA00006873"/>
    </source>
</evidence>
<proteinExistence type="inferred from homology"/>
<comment type="cofactor">
    <cofactor evidence="11 12">
        <name>heme b</name>
        <dbReference type="ChEBI" id="CHEBI:60344"/>
    </cofactor>
    <text evidence="11 12">Binds 1 heme b (iron(II)-protoporphyrin IX) group per subunit.</text>
</comment>
<evidence type="ECO:0000313" key="16">
    <source>
        <dbReference type="EMBL" id="CAD1829164.1"/>
    </source>
</evidence>
<comment type="cofactor">
    <cofactor evidence="11 12">
        <name>Ca(2+)</name>
        <dbReference type="ChEBI" id="CHEBI:29108"/>
    </cofactor>
    <text evidence="11 12">Binds 2 calcium ions per subunit.</text>
</comment>
<reference evidence="16" key="1">
    <citation type="submission" date="2020-07" db="EMBL/GenBank/DDBJ databases">
        <authorList>
            <person name="Lin J."/>
        </authorList>
    </citation>
    <scope>NUCLEOTIDE SEQUENCE</scope>
</reference>
<dbReference type="PROSITE" id="PS50873">
    <property type="entry name" value="PEROXIDASE_4"/>
    <property type="match status" value="1"/>
</dbReference>
<dbReference type="SUPFAM" id="SSF48113">
    <property type="entry name" value="Heme-dependent peroxidases"/>
    <property type="match status" value="1"/>
</dbReference>
<keyword evidence="3 12" id="KW-0575">Peroxidase</keyword>
<dbReference type="GO" id="GO:0020037">
    <property type="term" value="F:heme binding"/>
    <property type="evidence" value="ECO:0007669"/>
    <property type="project" value="UniProtKB-UniRule"/>
</dbReference>
<evidence type="ECO:0000256" key="7">
    <source>
        <dbReference type="ARBA" id="ARBA00023002"/>
    </source>
</evidence>
<dbReference type="InterPro" id="IPR010255">
    <property type="entry name" value="Haem_peroxidase_sf"/>
</dbReference>
<feature type="coiled-coil region" evidence="13">
    <location>
        <begin position="313"/>
        <end position="340"/>
    </location>
</feature>
<keyword evidence="9 12" id="KW-0376">Hydrogen peroxide</keyword>
<dbReference type="GO" id="GO:0006979">
    <property type="term" value="P:response to oxidative stress"/>
    <property type="evidence" value="ECO:0007669"/>
    <property type="project" value="UniProtKB-UniRule"/>
</dbReference>
<sequence length="350" mass="37823">MLLGLRCVDIVGQPQSEKQAGPNQSLGGFELIDTIKAQLEKQCPEKVSCADIIALATRDAFKASLWQVETGRRDGTVSLASNVILPSPFSGFDGLKQSFASKGLSVSDLVALSGAHTMGRANCAFGSARGRNRGDGPGGSLKFDASYFVALKKNRGLFLSDARAPPRPCGREARVGLSGPEDVPRSVHAVGAADGRRRRAYGERRADQEAVPSRELGGKDGNPSSLATIFFETRKKGGQLEGDNTNKKYNEILEASQSQPELSNIELIEKCFGTQYRQHVVCYGGGVKPTDLKPSYSSRAELNAKLCETQKENQSLRSRMDGMEAELQKIKEMLQQHHNISPPPSLSEGN</sequence>
<dbReference type="InterPro" id="IPR002016">
    <property type="entry name" value="Haem_peroxidase"/>
</dbReference>
<evidence type="ECO:0000256" key="12">
    <source>
        <dbReference type="RuleBase" id="RU362060"/>
    </source>
</evidence>
<feature type="binding site" evidence="11">
    <location>
        <position position="17"/>
    </location>
    <ligand>
        <name>Ca(2+)</name>
        <dbReference type="ChEBI" id="CHEBI:29108"/>
        <label>1</label>
    </ligand>
</feature>
<comment type="similarity">
    <text evidence="2">Belongs to the peroxidase family. Ascorbate peroxidase subfamily.</text>
</comment>
<dbReference type="PROSITE" id="PS00435">
    <property type="entry name" value="PEROXIDASE_1"/>
    <property type="match status" value="1"/>
</dbReference>
<keyword evidence="6 11" id="KW-0106">Calcium</keyword>
<keyword evidence="4 12" id="KW-0349">Heme</keyword>
<protein>
    <recommendedName>
        <fullName evidence="12">Peroxidase</fullName>
        <ecNumber evidence="12">1.11.1.7</ecNumber>
    </recommendedName>
</protein>
<keyword evidence="7 12" id="KW-0560">Oxidoreductase</keyword>
<dbReference type="Gene3D" id="1.10.520.10">
    <property type="match status" value="1"/>
</dbReference>
<dbReference type="Pfam" id="PF00141">
    <property type="entry name" value="peroxidase"/>
    <property type="match status" value="1"/>
</dbReference>
<dbReference type="AlphaFoldDB" id="A0A6V7PEP0"/>
<dbReference type="GO" id="GO:0005576">
    <property type="term" value="C:extracellular region"/>
    <property type="evidence" value="ECO:0007669"/>
    <property type="project" value="UniProtKB-SubCell"/>
</dbReference>
<gene>
    <name evidence="16" type="ORF">CB5_LOCUS12375</name>
</gene>
<keyword evidence="12" id="KW-0964">Secreted</keyword>
<comment type="similarity">
    <text evidence="12">Belongs to the peroxidase family. Classical plant (class III) peroxidase subfamily.</text>
</comment>
<evidence type="ECO:0000256" key="10">
    <source>
        <dbReference type="PIRSR" id="PIRSR600823-2"/>
    </source>
</evidence>
<feature type="binding site" evidence="10">
    <location>
        <position position="86"/>
    </location>
    <ligand>
        <name>substrate</name>
    </ligand>
</feature>
<dbReference type="EC" id="1.11.1.7" evidence="12"/>
<evidence type="ECO:0000256" key="5">
    <source>
        <dbReference type="ARBA" id="ARBA00022723"/>
    </source>
</evidence>
<feature type="region of interest" description="Disordered" evidence="14">
    <location>
        <begin position="168"/>
        <end position="224"/>
    </location>
</feature>
<dbReference type="Gene3D" id="1.10.420.10">
    <property type="entry name" value="Peroxidase, domain 2"/>
    <property type="match status" value="1"/>
</dbReference>
<evidence type="ECO:0000256" key="4">
    <source>
        <dbReference type="ARBA" id="ARBA00022617"/>
    </source>
</evidence>
<dbReference type="PRINTS" id="PR00461">
    <property type="entry name" value="PLPEROXIDASE"/>
</dbReference>
<organism evidence="16">
    <name type="scientific">Ananas comosus var. bracteatus</name>
    <name type="common">red pineapple</name>
    <dbReference type="NCBI Taxonomy" id="296719"/>
    <lineage>
        <taxon>Eukaryota</taxon>
        <taxon>Viridiplantae</taxon>
        <taxon>Streptophyta</taxon>
        <taxon>Embryophyta</taxon>
        <taxon>Tracheophyta</taxon>
        <taxon>Spermatophyta</taxon>
        <taxon>Magnoliopsida</taxon>
        <taxon>Liliopsida</taxon>
        <taxon>Poales</taxon>
        <taxon>Bromeliaceae</taxon>
        <taxon>Bromelioideae</taxon>
        <taxon>Ananas</taxon>
    </lineage>
</organism>
<dbReference type="GO" id="GO:0046872">
    <property type="term" value="F:metal ion binding"/>
    <property type="evidence" value="ECO:0007669"/>
    <property type="project" value="UniProtKB-UniRule"/>
</dbReference>
<evidence type="ECO:0000256" key="13">
    <source>
        <dbReference type="SAM" id="Coils"/>
    </source>
</evidence>
<dbReference type="PANTHER" id="PTHR31235">
    <property type="entry name" value="PEROXIDASE 25-RELATED"/>
    <property type="match status" value="1"/>
</dbReference>
<dbReference type="PRINTS" id="PR00458">
    <property type="entry name" value="PEROXIDASE"/>
</dbReference>
<comment type="subcellular location">
    <subcellularLocation>
        <location evidence="12">Secreted</location>
    </subcellularLocation>
</comment>
<evidence type="ECO:0000256" key="6">
    <source>
        <dbReference type="ARBA" id="ARBA00022837"/>
    </source>
</evidence>
<dbReference type="InterPro" id="IPR019793">
    <property type="entry name" value="Peroxidases_heam-ligand_BS"/>
</dbReference>
<keyword evidence="8 11" id="KW-0408">Iron</keyword>
<comment type="function">
    <text evidence="12">Removal of H(2)O(2), oxidation of toxic reductants, biosynthesis and degradation of lignin, suberization, auxin catabolism, response to environmental stresses such as wounding, pathogen attack and oxidative stress.</text>
</comment>
<evidence type="ECO:0000256" key="8">
    <source>
        <dbReference type="ARBA" id="ARBA00023004"/>
    </source>
</evidence>
<dbReference type="GO" id="GO:0140825">
    <property type="term" value="F:lactoperoxidase activity"/>
    <property type="evidence" value="ECO:0007669"/>
    <property type="project" value="UniProtKB-EC"/>
</dbReference>
<evidence type="ECO:0000256" key="14">
    <source>
        <dbReference type="SAM" id="MobiDB-lite"/>
    </source>
</evidence>
<keyword evidence="13" id="KW-0175">Coiled coil</keyword>
<feature type="binding site" evidence="11">
    <location>
        <position position="117"/>
    </location>
    <ligand>
        <name>Ca(2+)</name>
        <dbReference type="ChEBI" id="CHEBI:29108"/>
        <label>2</label>
    </ligand>
</feature>
<evidence type="ECO:0000256" key="11">
    <source>
        <dbReference type="PIRSR" id="PIRSR600823-3"/>
    </source>
</evidence>
<evidence type="ECO:0000259" key="15">
    <source>
        <dbReference type="PROSITE" id="PS50873"/>
    </source>
</evidence>
<comment type="catalytic activity">
    <reaction evidence="1 12">
        <text>2 a phenolic donor + H2O2 = 2 a phenolic radical donor + 2 H2O</text>
        <dbReference type="Rhea" id="RHEA:56136"/>
        <dbReference type="ChEBI" id="CHEBI:15377"/>
        <dbReference type="ChEBI" id="CHEBI:16240"/>
        <dbReference type="ChEBI" id="CHEBI:139520"/>
        <dbReference type="ChEBI" id="CHEBI:139521"/>
        <dbReference type="EC" id="1.11.1.7"/>
    </reaction>
</comment>
<evidence type="ECO:0000256" key="1">
    <source>
        <dbReference type="ARBA" id="ARBA00000189"/>
    </source>
</evidence>
<dbReference type="InterPro" id="IPR000823">
    <property type="entry name" value="Peroxidase_pln"/>
</dbReference>
<name>A0A6V7PEP0_ANACO</name>
<keyword evidence="5 11" id="KW-0479">Metal-binding</keyword>
<evidence type="ECO:0000256" key="3">
    <source>
        <dbReference type="ARBA" id="ARBA00022559"/>
    </source>
</evidence>
<dbReference type="GO" id="GO:0042744">
    <property type="term" value="P:hydrogen peroxide catabolic process"/>
    <property type="evidence" value="ECO:0007669"/>
    <property type="project" value="UniProtKB-KW"/>
</dbReference>
<feature type="binding site" description="axial binding residue" evidence="11">
    <location>
        <position position="116"/>
    </location>
    <ligand>
        <name>heme b</name>
        <dbReference type="ChEBI" id="CHEBI:60344"/>
    </ligand>
    <ligandPart>
        <name>Fe</name>
        <dbReference type="ChEBI" id="CHEBI:18248"/>
    </ligandPart>
</feature>
<dbReference type="EMBL" id="LR862147">
    <property type="protein sequence ID" value="CAD1829164.1"/>
    <property type="molecule type" value="Genomic_DNA"/>
</dbReference>
<accession>A0A6V7PEP0</accession>
<feature type="domain" description="Plant heme peroxidase family profile" evidence="15">
    <location>
        <begin position="1"/>
        <end position="212"/>
    </location>
</feature>